<reference evidence="1 2" key="1">
    <citation type="submission" date="2019-05" db="EMBL/GenBank/DDBJ databases">
        <title>Complete genome sequence of sixteen phages from Abidjan, cote d'Ivoire, isolated on a single strain of Achromobacter xylosoxidans.</title>
        <authorList>
            <person name="Essoh C."/>
            <person name="Vernadet J.-P."/>
            <person name="Vergnaud G."/>
            <person name="Pourcel C."/>
        </authorList>
    </citation>
    <scope>NUCLEOTIDE SEQUENCE [LARGE SCALE GENOMIC DNA]</scope>
</reference>
<keyword evidence="2" id="KW-1185">Reference proteome</keyword>
<proteinExistence type="predicted"/>
<organism evidence="1 2">
    <name type="scientific">Achromobacter phage vB_AxyP_19-32_Axy04</name>
    <dbReference type="NCBI Taxonomy" id="2591039"/>
    <lineage>
        <taxon>Viruses</taxon>
        <taxon>Duplodnaviria</taxon>
        <taxon>Heunggongvirae</taxon>
        <taxon>Uroviricota</taxon>
        <taxon>Caudoviricetes</taxon>
        <taxon>Schitoviridae</taxon>
        <taxon>Rothmandenesvirinae</taxon>
        <taxon>Dongdastvirus</taxon>
        <taxon>Dongdastvirus Axy04</taxon>
    </lineage>
</organism>
<dbReference type="EMBL" id="MK962626">
    <property type="protein sequence ID" value="QDH83778.1"/>
    <property type="molecule type" value="Genomic_DNA"/>
</dbReference>
<name>A0A514CTH8_9CAUD</name>
<accession>A0A514CTH8</accession>
<sequence>MITIPEYAAAARIRLAQPSYAGDIGTLRGIQNSDYYKNATVLIPNTGLGRMLYGELLLLGYPRSFELVEDGQRIGVGKAVLLLGSTDLYIQYDADKDERWEVRFYPLPPT</sequence>
<protein>
    <submittedName>
        <fullName evidence="1">Uncharacterized protein</fullName>
    </submittedName>
</protein>
<evidence type="ECO:0000313" key="2">
    <source>
        <dbReference type="Proteomes" id="UP000315683"/>
    </source>
</evidence>
<dbReference type="Proteomes" id="UP000315683">
    <property type="component" value="Segment"/>
</dbReference>
<evidence type="ECO:0000313" key="1">
    <source>
        <dbReference type="EMBL" id="QDH83778.1"/>
    </source>
</evidence>
<gene>
    <name evidence="1" type="ORF">Axy04_080</name>
</gene>